<dbReference type="InParanoid" id="F7PTN7"/>
<feature type="transmembrane region" description="Helical" evidence="1">
    <location>
        <begin position="82"/>
        <end position="102"/>
    </location>
</feature>
<evidence type="ECO:0000256" key="1">
    <source>
        <dbReference type="SAM" id="Phobius"/>
    </source>
</evidence>
<feature type="transmembrane region" description="Helical" evidence="1">
    <location>
        <begin position="39"/>
        <end position="61"/>
    </location>
</feature>
<keyword evidence="3" id="KW-1185">Reference proteome</keyword>
<proteinExistence type="predicted"/>
<dbReference type="AlphaFoldDB" id="F7PTN7"/>
<keyword evidence="1" id="KW-1133">Transmembrane helix</keyword>
<sequence>MKHKHHYILFIILTCFNSVFFFSIMFIMPNIMEHDPSEAVVPVTITFTFLMSVYFNIYYLLELLFSDIVTDSDYKTVLKKRMLKIVIAICFIILIEFLFQPYFFYQSLYIYVKNSFIYLNLLIVIYYIGKIVYDQIFERYSVSSSRKKIVNLYFLISVVCLLLIISNMHLYYIDHYTIPPLYGCSYYDTDLRLIYNSQYEGTCPDLKNLTISETDNGSELSFTVYEEVYESDQGNTTMKHTFDSNIKYHYDSDGRVTDYRIEAFNRTYNLNNSLDSLIEVSHLSKQINNTYDTNIFTSIHTTAETFTNNQVQLNSVTSKLEYNSIYNQKSSKEATVEVTVKDLSQSIDGMNLYYVSIWDLGEPEYYITRIRDNKQLTIYYFMNNEIQKHINNAPKEIYQSHYNSEAIIHLLRTVYYNNKTYHSRVFDNQITMTSKDETYQITSTLLKTDYGYILKHYNHKRDELGRYYKYDGIYSSNATIPYNSLSIPLKSINDYSNNLYNISEASVIYQKNPLIFEK</sequence>
<dbReference type="RefSeq" id="WP_008825204.1">
    <property type="nucleotide sequence ID" value="NZ_AFNU02000005.1"/>
</dbReference>
<reference evidence="2 3" key="2">
    <citation type="journal article" date="2013" name="PLoS ONE">
        <title>INDIGO - INtegrated Data Warehouse of MIcrobial GenOmes with Examples from the Red Sea Extremophiles.</title>
        <authorList>
            <person name="Alam I."/>
            <person name="Antunes A."/>
            <person name="Kamau A.A."/>
            <person name="Ba Alawi W."/>
            <person name="Kalkatawi M."/>
            <person name="Stingl U."/>
            <person name="Bajic V.B."/>
        </authorList>
    </citation>
    <scope>NUCLEOTIDE SEQUENCE [LARGE SCALE GENOMIC DNA]</scope>
    <source>
        <strain evidence="2 3">SSD-17B</strain>
    </source>
</reference>
<keyword evidence="1" id="KW-0472">Membrane</keyword>
<dbReference type="Proteomes" id="UP000005707">
    <property type="component" value="Unassembled WGS sequence"/>
</dbReference>
<organism evidence="2 3">
    <name type="scientific">Haloplasma contractile SSD-17B</name>
    <dbReference type="NCBI Taxonomy" id="1033810"/>
    <lineage>
        <taxon>Bacteria</taxon>
        <taxon>Bacillati</taxon>
        <taxon>Mycoplasmatota</taxon>
        <taxon>Mollicutes</taxon>
        <taxon>Haloplasmatales</taxon>
        <taxon>Haloplasmataceae</taxon>
        <taxon>Haloplasma</taxon>
    </lineage>
</organism>
<reference evidence="2 3" key="1">
    <citation type="journal article" date="2011" name="J. Bacteriol.">
        <title>Genome sequence of Haloplasma contractile, an unusual contractile bacterium from a deep-sea anoxic brine lake.</title>
        <authorList>
            <person name="Antunes A."/>
            <person name="Alam I."/>
            <person name="El Dorry H."/>
            <person name="Siam R."/>
            <person name="Robertson A."/>
            <person name="Bajic V.B."/>
            <person name="Stingl U."/>
        </authorList>
    </citation>
    <scope>NUCLEOTIDE SEQUENCE [LARGE SCALE GENOMIC DNA]</scope>
    <source>
        <strain evidence="2 3">SSD-17B</strain>
    </source>
</reference>
<evidence type="ECO:0000313" key="3">
    <source>
        <dbReference type="Proteomes" id="UP000005707"/>
    </source>
</evidence>
<evidence type="ECO:0000313" key="2">
    <source>
        <dbReference type="EMBL" id="ERJ12203.1"/>
    </source>
</evidence>
<keyword evidence="1" id="KW-0812">Transmembrane</keyword>
<dbReference type="EMBL" id="AFNU02000005">
    <property type="protein sequence ID" value="ERJ12203.1"/>
    <property type="molecule type" value="Genomic_DNA"/>
</dbReference>
<feature type="transmembrane region" description="Helical" evidence="1">
    <location>
        <begin position="7"/>
        <end position="27"/>
    </location>
</feature>
<feature type="transmembrane region" description="Helical" evidence="1">
    <location>
        <begin position="108"/>
        <end position="129"/>
    </location>
</feature>
<comment type="caution">
    <text evidence="2">The sequence shown here is derived from an EMBL/GenBank/DDBJ whole genome shotgun (WGS) entry which is preliminary data.</text>
</comment>
<accession>F7PTN7</accession>
<feature type="transmembrane region" description="Helical" evidence="1">
    <location>
        <begin position="150"/>
        <end position="172"/>
    </location>
</feature>
<gene>
    <name evidence="2" type="ORF">HLPCO_001730</name>
</gene>
<dbReference type="STRING" id="1033810.HLPCO_001730"/>
<name>F7PTN7_9MOLU</name>
<protein>
    <submittedName>
        <fullName evidence="2">Uncharacterized protein</fullName>
    </submittedName>
</protein>